<name>A0A9K3J602_HELAN</name>
<evidence type="ECO:0000256" key="1">
    <source>
        <dbReference type="ARBA" id="ARBA00011073"/>
    </source>
</evidence>
<comment type="similarity">
    <text evidence="1 3">Belongs to the peptidase S8 family.</text>
</comment>
<keyword evidence="2" id="KW-0732">Signal</keyword>
<dbReference type="SUPFAM" id="SSF52743">
    <property type="entry name" value="Subtilisin-like"/>
    <property type="match status" value="1"/>
</dbReference>
<proteinExistence type="inferred from homology"/>
<dbReference type="GO" id="GO:0008240">
    <property type="term" value="F:tripeptidyl-peptidase activity"/>
    <property type="evidence" value="ECO:0007669"/>
    <property type="project" value="UniProtKB-EC"/>
</dbReference>
<feature type="domain" description="Peptidase S8/S53" evidence="4">
    <location>
        <begin position="1"/>
        <end position="39"/>
    </location>
</feature>
<comment type="caution">
    <text evidence="3">Lacks conserved residue(s) required for the propagation of feature annotation.</text>
</comment>
<evidence type="ECO:0000313" key="5">
    <source>
        <dbReference type="EMBL" id="KAF5809024.1"/>
    </source>
</evidence>
<dbReference type="Gramene" id="mRNA:HanXRQr2_Chr04g0152301">
    <property type="protein sequence ID" value="mRNA:HanXRQr2_Chr04g0152301"/>
    <property type="gene ID" value="HanXRQr2_Chr04g0152301"/>
</dbReference>
<dbReference type="EC" id="3.4.14.10" evidence="5"/>
<dbReference type="PANTHER" id="PTHR10795">
    <property type="entry name" value="PROPROTEIN CONVERTASE SUBTILISIN/KEXIN"/>
    <property type="match status" value="1"/>
</dbReference>
<dbReference type="InterPro" id="IPR036852">
    <property type="entry name" value="Peptidase_S8/S53_dom_sf"/>
</dbReference>
<dbReference type="Pfam" id="PF00082">
    <property type="entry name" value="Peptidase_S8"/>
    <property type="match status" value="1"/>
</dbReference>
<dbReference type="GO" id="GO:0004252">
    <property type="term" value="F:serine-type endopeptidase activity"/>
    <property type="evidence" value="ECO:0007669"/>
    <property type="project" value="InterPro"/>
</dbReference>
<dbReference type="Gene3D" id="3.40.50.200">
    <property type="entry name" value="Peptidase S8/S53 domain"/>
    <property type="match status" value="1"/>
</dbReference>
<dbReference type="GO" id="GO:0006508">
    <property type="term" value="P:proteolysis"/>
    <property type="evidence" value="ECO:0007669"/>
    <property type="project" value="InterPro"/>
</dbReference>
<comment type="caution">
    <text evidence="5">The sequence shown here is derived from an EMBL/GenBank/DDBJ whole genome shotgun (WGS) entry which is preliminary data.</text>
</comment>
<organism evidence="5 6">
    <name type="scientific">Helianthus annuus</name>
    <name type="common">Common sunflower</name>
    <dbReference type="NCBI Taxonomy" id="4232"/>
    <lineage>
        <taxon>Eukaryota</taxon>
        <taxon>Viridiplantae</taxon>
        <taxon>Streptophyta</taxon>
        <taxon>Embryophyta</taxon>
        <taxon>Tracheophyta</taxon>
        <taxon>Spermatophyta</taxon>
        <taxon>Magnoliopsida</taxon>
        <taxon>eudicotyledons</taxon>
        <taxon>Gunneridae</taxon>
        <taxon>Pentapetalae</taxon>
        <taxon>asterids</taxon>
        <taxon>campanulids</taxon>
        <taxon>Asterales</taxon>
        <taxon>Asteraceae</taxon>
        <taxon>Asteroideae</taxon>
        <taxon>Heliantheae alliance</taxon>
        <taxon>Heliantheae</taxon>
        <taxon>Helianthus</taxon>
    </lineage>
</organism>
<sequence length="97" mass="10437">MSCPHAAAVAALIKSAHPYWSPAAIKSPMMTTATLINNTQNFIRNDDTTIVTPFDYGSGPINPVAAIDPGLLYDFDTNNLIDLLCSYGTSDEQLKCT</sequence>
<gene>
    <name evidence="5" type="ORF">HanXRQr2_Chr04g0152301</name>
</gene>
<dbReference type="Proteomes" id="UP000215914">
    <property type="component" value="Unassembled WGS sequence"/>
</dbReference>
<evidence type="ECO:0000259" key="4">
    <source>
        <dbReference type="Pfam" id="PF00082"/>
    </source>
</evidence>
<dbReference type="EMBL" id="MNCJ02000319">
    <property type="protein sequence ID" value="KAF5809024.1"/>
    <property type="molecule type" value="Genomic_DNA"/>
</dbReference>
<dbReference type="AlphaFoldDB" id="A0A9K3J602"/>
<dbReference type="InterPro" id="IPR000209">
    <property type="entry name" value="Peptidase_S8/S53_dom"/>
</dbReference>
<reference evidence="5" key="2">
    <citation type="submission" date="2020-06" db="EMBL/GenBank/DDBJ databases">
        <title>Helianthus annuus Genome sequencing and assembly Release 2.</title>
        <authorList>
            <person name="Gouzy J."/>
            <person name="Langlade N."/>
            <person name="Munos S."/>
        </authorList>
    </citation>
    <scope>NUCLEOTIDE SEQUENCE</scope>
    <source>
        <tissue evidence="5">Leaves</tissue>
    </source>
</reference>
<keyword evidence="6" id="KW-1185">Reference proteome</keyword>
<evidence type="ECO:0000313" key="6">
    <source>
        <dbReference type="Proteomes" id="UP000215914"/>
    </source>
</evidence>
<keyword evidence="5" id="KW-0378">Hydrolase</keyword>
<evidence type="ECO:0000256" key="3">
    <source>
        <dbReference type="PROSITE-ProRule" id="PRU01240"/>
    </source>
</evidence>
<dbReference type="InterPro" id="IPR045051">
    <property type="entry name" value="SBT"/>
</dbReference>
<protein>
    <submittedName>
        <fullName evidence="5">Tripeptidyl-peptidase II</fullName>
        <ecNumber evidence="5">3.4.14.10</ecNumber>
    </submittedName>
</protein>
<accession>A0A9K3J602</accession>
<evidence type="ECO:0000256" key="2">
    <source>
        <dbReference type="ARBA" id="ARBA00022729"/>
    </source>
</evidence>
<dbReference type="PROSITE" id="PS51892">
    <property type="entry name" value="SUBTILASE"/>
    <property type="match status" value="1"/>
</dbReference>
<reference evidence="5" key="1">
    <citation type="journal article" date="2017" name="Nature">
        <title>The sunflower genome provides insights into oil metabolism, flowering and Asterid evolution.</title>
        <authorList>
            <person name="Badouin H."/>
            <person name="Gouzy J."/>
            <person name="Grassa C.J."/>
            <person name="Murat F."/>
            <person name="Staton S.E."/>
            <person name="Cottret L."/>
            <person name="Lelandais-Briere C."/>
            <person name="Owens G.L."/>
            <person name="Carrere S."/>
            <person name="Mayjonade B."/>
            <person name="Legrand L."/>
            <person name="Gill N."/>
            <person name="Kane N.C."/>
            <person name="Bowers J.E."/>
            <person name="Hubner S."/>
            <person name="Bellec A."/>
            <person name="Berard A."/>
            <person name="Berges H."/>
            <person name="Blanchet N."/>
            <person name="Boniface M.C."/>
            <person name="Brunel D."/>
            <person name="Catrice O."/>
            <person name="Chaidir N."/>
            <person name="Claudel C."/>
            <person name="Donnadieu C."/>
            <person name="Faraut T."/>
            <person name="Fievet G."/>
            <person name="Helmstetter N."/>
            <person name="King M."/>
            <person name="Knapp S.J."/>
            <person name="Lai Z."/>
            <person name="Le Paslier M.C."/>
            <person name="Lippi Y."/>
            <person name="Lorenzon L."/>
            <person name="Mandel J.R."/>
            <person name="Marage G."/>
            <person name="Marchand G."/>
            <person name="Marquand E."/>
            <person name="Bret-Mestries E."/>
            <person name="Morien E."/>
            <person name="Nambeesan S."/>
            <person name="Nguyen T."/>
            <person name="Pegot-Espagnet P."/>
            <person name="Pouilly N."/>
            <person name="Raftis F."/>
            <person name="Sallet E."/>
            <person name="Schiex T."/>
            <person name="Thomas J."/>
            <person name="Vandecasteele C."/>
            <person name="Vares D."/>
            <person name="Vear F."/>
            <person name="Vautrin S."/>
            <person name="Crespi M."/>
            <person name="Mangin B."/>
            <person name="Burke J.M."/>
            <person name="Salse J."/>
            <person name="Munos S."/>
            <person name="Vincourt P."/>
            <person name="Rieseberg L.H."/>
            <person name="Langlade N.B."/>
        </authorList>
    </citation>
    <scope>NUCLEOTIDE SEQUENCE</scope>
    <source>
        <tissue evidence="5">Leaves</tissue>
    </source>
</reference>